<dbReference type="EMBL" id="CAJHUC010001362">
    <property type="protein sequence ID" value="CAD7700857.1"/>
    <property type="molecule type" value="Genomic_DNA"/>
</dbReference>
<name>A0A8S1J4F2_9CHLO</name>
<evidence type="ECO:0000313" key="8">
    <source>
        <dbReference type="EMBL" id="CAD7700857.1"/>
    </source>
</evidence>
<proteinExistence type="inferred from homology"/>
<feature type="domain" description="Guanylate kinase-like" evidence="7">
    <location>
        <begin position="1"/>
        <end position="147"/>
    </location>
</feature>
<dbReference type="InterPro" id="IPR008145">
    <property type="entry name" value="GK/Ca_channel_bsu"/>
</dbReference>
<evidence type="ECO:0000256" key="3">
    <source>
        <dbReference type="ARBA" id="ARBA00012955"/>
    </source>
</evidence>
<feature type="domain" description="Guanylate kinase-like" evidence="7">
    <location>
        <begin position="166"/>
        <end position="348"/>
    </location>
</feature>
<comment type="similarity">
    <text evidence="1">Belongs to the guanylate kinase family.</text>
</comment>
<dbReference type="OrthoDB" id="544223at2759"/>
<dbReference type="PROSITE" id="PS50052">
    <property type="entry name" value="GUANYLATE_KINASE_2"/>
    <property type="match status" value="3"/>
</dbReference>
<dbReference type="AlphaFoldDB" id="A0A8S1J4F2"/>
<dbReference type="PANTHER" id="PTHR23117:SF13">
    <property type="entry name" value="GUANYLATE KINASE"/>
    <property type="match status" value="1"/>
</dbReference>
<dbReference type="SUPFAM" id="SSF52540">
    <property type="entry name" value="P-loop containing nucleoside triphosphate hydrolases"/>
    <property type="match status" value="4"/>
</dbReference>
<comment type="caution">
    <text evidence="8">The sequence shown here is derived from an EMBL/GenBank/DDBJ whole genome shotgun (WGS) entry which is preliminary data.</text>
</comment>
<dbReference type="InterPro" id="IPR027417">
    <property type="entry name" value="P-loop_NTPase"/>
</dbReference>
<dbReference type="Pfam" id="PF00406">
    <property type="entry name" value="ADK"/>
    <property type="match status" value="1"/>
</dbReference>
<feature type="domain" description="Guanylate kinase-like" evidence="7">
    <location>
        <begin position="359"/>
        <end position="452"/>
    </location>
</feature>
<evidence type="ECO:0000256" key="1">
    <source>
        <dbReference type="ARBA" id="ARBA00005790"/>
    </source>
</evidence>
<protein>
    <recommendedName>
        <fullName evidence="3">adenylate kinase</fullName>
        <ecNumber evidence="3">2.7.4.3</ecNumber>
    </recommendedName>
</protein>
<dbReference type="HAMAP" id="MF_00235">
    <property type="entry name" value="Adenylate_kinase_Adk"/>
    <property type="match status" value="1"/>
</dbReference>
<evidence type="ECO:0000256" key="4">
    <source>
        <dbReference type="ARBA" id="ARBA00022679"/>
    </source>
</evidence>
<sequence>MQGGIPEPVVVTKEEYDALVDKGDFLVHHSDLHVHPLVQQHHGVTTADAAAVLDGGKLCLMTGEAEEAEEMKAKGVDCLAIFFMPPSLDVFEERLDKWLSYSDESVTATIQQAGKDLEHVEASKVFDNVVVNDDIRDTLDELKDVISKHRPDILPPQSETPDEGYKASLFVCCPSPATAQHLHDRISAAFPGKFARPWLHTTRTPEKGEKGGAHFVKREALEQLRDNGKLLYALQNSGGWDEGVAWDSVGDVWSEGATPFVVCPLSGVQAVRERRLAGALCIFVAPSDPQALGEELLDAMGLSEEDIQERVSQALRDTEDAKRPKLFDSLLVADDPDVLFADVRDAIAARFPNIASPSHLPLIIGGPFGIGKRQLLQRLFDQYCREFVTPVVTTTRAQREIGAQEDAFVTEDREAMERNVQNGKYLFHHEGYDPEEALQIFYDSAKLEVEAAEGSDVFQFHIPNRPNTEASYCRLAEAISSFYPGVLPASNVWGFGRPLWDKSCRVHGHRPLRIIVVGPATVGKTTLCQRLRDHFGVPHISAGELLYKEVQERTPIGLEAKKYMDASETVPDHIFLEVVTCRLRKPDCDNKGWLLDGFPHTQSQAMGLKQQGFLPDKVIFLESEHALLLNRAKHRRVDAATGQVYQVRAWVPKQRVCKPNYVYKPLIALRISEDLPFNISSGLSRFAALRNPKQKAF</sequence>
<comment type="similarity">
    <text evidence="2">Belongs to the adenylate kinase family.</text>
</comment>
<keyword evidence="4" id="KW-0808">Transferase</keyword>
<evidence type="ECO:0000313" key="9">
    <source>
        <dbReference type="Proteomes" id="UP000708148"/>
    </source>
</evidence>
<evidence type="ECO:0000259" key="7">
    <source>
        <dbReference type="PROSITE" id="PS50052"/>
    </source>
</evidence>
<dbReference type="GO" id="GO:0005524">
    <property type="term" value="F:ATP binding"/>
    <property type="evidence" value="ECO:0007669"/>
    <property type="project" value="InterPro"/>
</dbReference>
<keyword evidence="9" id="KW-1185">Reference proteome</keyword>
<dbReference type="InterPro" id="IPR008144">
    <property type="entry name" value="Guanylate_kin-like_dom"/>
</dbReference>
<evidence type="ECO:0000256" key="2">
    <source>
        <dbReference type="ARBA" id="ARBA00007220"/>
    </source>
</evidence>
<dbReference type="InterPro" id="IPR000850">
    <property type="entry name" value="Adenylat/UMP-CMP_kin"/>
</dbReference>
<gene>
    <name evidence="8" type="ORF">OSTQU699_LOCUS6216</name>
</gene>
<dbReference type="SMART" id="SM00072">
    <property type="entry name" value="GuKc"/>
    <property type="match status" value="1"/>
</dbReference>
<reference evidence="8" key="1">
    <citation type="submission" date="2020-12" db="EMBL/GenBank/DDBJ databases">
        <authorList>
            <person name="Iha C."/>
        </authorList>
    </citation>
    <scope>NUCLEOTIDE SEQUENCE</scope>
</reference>
<dbReference type="GO" id="GO:0004385">
    <property type="term" value="F:GMP kinase activity"/>
    <property type="evidence" value="ECO:0007669"/>
    <property type="project" value="TreeGrafter"/>
</dbReference>
<organism evidence="8 9">
    <name type="scientific">Ostreobium quekettii</name>
    <dbReference type="NCBI Taxonomy" id="121088"/>
    <lineage>
        <taxon>Eukaryota</taxon>
        <taxon>Viridiplantae</taxon>
        <taxon>Chlorophyta</taxon>
        <taxon>core chlorophytes</taxon>
        <taxon>Ulvophyceae</taxon>
        <taxon>TCBD clade</taxon>
        <taxon>Bryopsidales</taxon>
        <taxon>Ostreobineae</taxon>
        <taxon>Ostreobiaceae</taxon>
        <taxon>Ostreobium</taxon>
    </lineage>
</organism>
<dbReference type="GO" id="GO:0005829">
    <property type="term" value="C:cytosol"/>
    <property type="evidence" value="ECO:0007669"/>
    <property type="project" value="TreeGrafter"/>
</dbReference>
<dbReference type="EC" id="2.7.4.3" evidence="3"/>
<accession>A0A8S1J4F2</accession>
<dbReference type="PANTHER" id="PTHR23117">
    <property type="entry name" value="GUANYLATE KINASE-RELATED"/>
    <property type="match status" value="1"/>
</dbReference>
<evidence type="ECO:0000256" key="5">
    <source>
        <dbReference type="ARBA" id="ARBA00022741"/>
    </source>
</evidence>
<dbReference type="Gene3D" id="3.40.50.300">
    <property type="entry name" value="P-loop containing nucleotide triphosphate hydrolases"/>
    <property type="match status" value="4"/>
</dbReference>
<dbReference type="PRINTS" id="PR00094">
    <property type="entry name" value="ADENYLTKNASE"/>
</dbReference>
<evidence type="ECO:0000256" key="6">
    <source>
        <dbReference type="ARBA" id="ARBA00022777"/>
    </source>
</evidence>
<dbReference type="CDD" id="cd01428">
    <property type="entry name" value="ADK"/>
    <property type="match status" value="1"/>
</dbReference>
<keyword evidence="6" id="KW-0418">Kinase</keyword>
<keyword evidence="5" id="KW-0547">Nucleotide-binding</keyword>
<dbReference type="GO" id="GO:0004017">
    <property type="term" value="F:AMP kinase activity"/>
    <property type="evidence" value="ECO:0007669"/>
    <property type="project" value="UniProtKB-EC"/>
</dbReference>
<dbReference type="Pfam" id="PF00625">
    <property type="entry name" value="Guanylate_kin"/>
    <property type="match status" value="3"/>
</dbReference>
<dbReference type="Proteomes" id="UP000708148">
    <property type="component" value="Unassembled WGS sequence"/>
</dbReference>